<dbReference type="RefSeq" id="WP_066772992.1">
    <property type="nucleotide sequence ID" value="NZ_CP013244.1"/>
</dbReference>
<dbReference type="STRING" id="1759059.ATE48_15350"/>
<organism evidence="2 3">
    <name type="scientific">Candidatus Viadribacter manganicus</name>
    <dbReference type="NCBI Taxonomy" id="1759059"/>
    <lineage>
        <taxon>Bacteria</taxon>
        <taxon>Pseudomonadati</taxon>
        <taxon>Pseudomonadota</taxon>
        <taxon>Alphaproteobacteria</taxon>
        <taxon>Hyphomonadales</taxon>
        <taxon>Hyphomonadaceae</taxon>
        <taxon>Candidatus Viadribacter</taxon>
    </lineage>
</organism>
<dbReference type="EMBL" id="CP013244">
    <property type="protein sequence ID" value="ANP47194.1"/>
    <property type="molecule type" value="Genomic_DNA"/>
</dbReference>
<dbReference type="Proteomes" id="UP000092498">
    <property type="component" value="Chromosome"/>
</dbReference>
<dbReference type="AlphaFoldDB" id="A0A1B1AKW2"/>
<feature type="region of interest" description="Disordered" evidence="1">
    <location>
        <begin position="1"/>
        <end position="28"/>
    </location>
</feature>
<name>A0A1B1AKW2_9PROT</name>
<accession>A0A1B1AKW2</accession>
<evidence type="ECO:0000313" key="3">
    <source>
        <dbReference type="Proteomes" id="UP000092498"/>
    </source>
</evidence>
<reference evidence="2 3" key="1">
    <citation type="submission" date="2015-11" db="EMBL/GenBank/DDBJ databases">
        <title>Whole-Genome Sequence of Candidatus Oderbacter manganicum from the National Park Lower Oder Valley, Germany.</title>
        <authorList>
            <person name="Braun B."/>
            <person name="Liere K."/>
            <person name="Szewzyk U."/>
        </authorList>
    </citation>
    <scope>NUCLEOTIDE SEQUENCE [LARGE SCALE GENOMIC DNA]</scope>
    <source>
        <strain evidence="2 3">OTSz_A_272</strain>
    </source>
</reference>
<proteinExistence type="predicted"/>
<gene>
    <name evidence="2" type="ORF">ATE48_15350</name>
</gene>
<dbReference type="InParanoid" id="A0A1B1AKW2"/>
<dbReference type="KEGG" id="cbot:ATE48_15350"/>
<evidence type="ECO:0000256" key="1">
    <source>
        <dbReference type="SAM" id="MobiDB-lite"/>
    </source>
</evidence>
<sequence>MTGFGGSGPIPLSGSTETQQAAIIAPSTRAKGAKPEEIYRAWLEIAEHRIGAEQVLVGGYTVQPGEAAAASGGLSSVLAFFDGLAEQLFTRLTDVGELSNYMAGDARRWRELMRAARQRSAAAKDAPRYHQLTRALAVAEFLASEPIANAEREEFALTDIGADLSDDKRSVEVSANFLTRLAAPKATPNIAICLRDANGDVCGERVFAAPLTEAKGECHELFVKTLAAERDIANVEVSLTRRAAG</sequence>
<protein>
    <submittedName>
        <fullName evidence="2">Uncharacterized protein</fullName>
    </submittedName>
</protein>
<evidence type="ECO:0000313" key="2">
    <source>
        <dbReference type="EMBL" id="ANP47194.1"/>
    </source>
</evidence>
<keyword evidence="3" id="KW-1185">Reference proteome</keyword>